<accession>A0A1U9VET2</accession>
<dbReference type="RefSeq" id="WP_078221661.1">
    <property type="nucleotide sequence ID" value="NZ_CP019911.1"/>
</dbReference>
<evidence type="ECO:0000313" key="2">
    <source>
        <dbReference type="Proteomes" id="UP000189628"/>
    </source>
</evidence>
<sequence length="85" mass="9177">MPKTVRVLSSLALDDQKYPPNSLVTIDDKRAKSLEASGDVDSDADAVSYCREQLGVEVIDHAEVVAALKKAQEPGAKVDEPKQPE</sequence>
<gene>
    <name evidence="1" type="ORF">B0B51_01460</name>
</gene>
<proteinExistence type="predicted"/>
<dbReference type="Proteomes" id="UP000189628">
    <property type="component" value="Chromosome"/>
</dbReference>
<reference evidence="1 2" key="1">
    <citation type="submission" date="2017-02" db="EMBL/GenBank/DDBJ databases">
        <title>Blood Disease Bacterium A2-HR MARDI.</title>
        <authorList>
            <person name="Badrun R."/>
            <person name="Abu Bakar N."/>
            <person name="Laboh R."/>
        </authorList>
    </citation>
    <scope>NUCLEOTIDE SEQUENCE [LARGE SCALE GENOMIC DNA]</scope>
    <source>
        <strain evidence="1 2">A2-HR MARDI</strain>
    </source>
</reference>
<protein>
    <submittedName>
        <fullName evidence="1">Uncharacterized protein</fullName>
    </submittedName>
</protein>
<dbReference type="EMBL" id="CP019911">
    <property type="protein sequence ID" value="AQW28813.1"/>
    <property type="molecule type" value="Genomic_DNA"/>
</dbReference>
<organism evidence="1 2">
    <name type="scientific">blood disease bacterium A2-HR MARDI</name>
    <dbReference type="NCBI Taxonomy" id="1944648"/>
    <lineage>
        <taxon>Bacteria</taxon>
        <taxon>Pseudomonadati</taxon>
        <taxon>Pseudomonadota</taxon>
        <taxon>Betaproteobacteria</taxon>
        <taxon>Burkholderiales</taxon>
        <taxon>Burkholderiaceae</taxon>
        <taxon>Ralstonia</taxon>
        <taxon>Ralstonia solanacearum species complex</taxon>
    </lineage>
</organism>
<name>A0A1U9VET2_9RALS</name>
<dbReference type="AlphaFoldDB" id="A0A1U9VET2"/>
<evidence type="ECO:0000313" key="1">
    <source>
        <dbReference type="EMBL" id="AQW28813.1"/>
    </source>
</evidence>